<evidence type="ECO:0000256" key="3">
    <source>
        <dbReference type="ARBA" id="ARBA00022989"/>
    </source>
</evidence>
<comment type="subcellular location">
    <subcellularLocation>
        <location evidence="1">Membrane</location>
        <topology evidence="1">Multi-pass membrane protein</topology>
    </subcellularLocation>
</comment>
<keyword evidence="4 5" id="KW-0472">Membrane</keyword>
<dbReference type="PANTHER" id="PTHR11040:SF203">
    <property type="entry name" value="FI18611P1-RELATED"/>
    <property type="match status" value="1"/>
</dbReference>
<name>A0A6G0Y6E7_APHCR</name>
<feature type="transmembrane region" description="Helical" evidence="5">
    <location>
        <begin position="252"/>
        <end position="270"/>
    </location>
</feature>
<dbReference type="GO" id="GO:0005886">
    <property type="term" value="C:plasma membrane"/>
    <property type="evidence" value="ECO:0007669"/>
    <property type="project" value="TreeGrafter"/>
</dbReference>
<dbReference type="Pfam" id="PF02535">
    <property type="entry name" value="Zip"/>
    <property type="match status" value="2"/>
</dbReference>
<dbReference type="Proteomes" id="UP000478052">
    <property type="component" value="Unassembled WGS sequence"/>
</dbReference>
<dbReference type="GO" id="GO:0005385">
    <property type="term" value="F:zinc ion transmembrane transporter activity"/>
    <property type="evidence" value="ECO:0007669"/>
    <property type="project" value="TreeGrafter"/>
</dbReference>
<feature type="transmembrane region" description="Helical" evidence="5">
    <location>
        <begin position="178"/>
        <end position="198"/>
    </location>
</feature>
<gene>
    <name evidence="6" type="ORF">FWK35_00035469</name>
</gene>
<proteinExistence type="predicted"/>
<reference evidence="6 7" key="1">
    <citation type="submission" date="2019-08" db="EMBL/GenBank/DDBJ databases">
        <title>Whole genome of Aphis craccivora.</title>
        <authorList>
            <person name="Voronova N.V."/>
            <person name="Shulinski R.S."/>
            <person name="Bandarenka Y.V."/>
            <person name="Zhorov D.G."/>
            <person name="Warner D."/>
        </authorList>
    </citation>
    <scope>NUCLEOTIDE SEQUENCE [LARGE SCALE GENOMIC DNA]</scope>
    <source>
        <strain evidence="6">180601</strain>
        <tissue evidence="6">Whole Body</tissue>
    </source>
</reference>
<evidence type="ECO:0000313" key="7">
    <source>
        <dbReference type="Proteomes" id="UP000478052"/>
    </source>
</evidence>
<feature type="transmembrane region" description="Helical" evidence="5">
    <location>
        <begin position="136"/>
        <end position="158"/>
    </location>
</feature>
<keyword evidence="2 5" id="KW-0812">Transmembrane</keyword>
<evidence type="ECO:0000256" key="2">
    <source>
        <dbReference type="ARBA" id="ARBA00022692"/>
    </source>
</evidence>
<evidence type="ECO:0000256" key="5">
    <source>
        <dbReference type="SAM" id="Phobius"/>
    </source>
</evidence>
<dbReference type="OrthoDB" id="448280at2759"/>
<keyword evidence="3 5" id="KW-1133">Transmembrane helix</keyword>
<accession>A0A6G0Y6E7</accession>
<dbReference type="AlphaFoldDB" id="A0A6G0Y6E7"/>
<organism evidence="6 7">
    <name type="scientific">Aphis craccivora</name>
    <name type="common">Cowpea aphid</name>
    <dbReference type="NCBI Taxonomy" id="307492"/>
    <lineage>
        <taxon>Eukaryota</taxon>
        <taxon>Metazoa</taxon>
        <taxon>Ecdysozoa</taxon>
        <taxon>Arthropoda</taxon>
        <taxon>Hexapoda</taxon>
        <taxon>Insecta</taxon>
        <taxon>Pterygota</taxon>
        <taxon>Neoptera</taxon>
        <taxon>Paraneoptera</taxon>
        <taxon>Hemiptera</taxon>
        <taxon>Sternorrhyncha</taxon>
        <taxon>Aphidomorpha</taxon>
        <taxon>Aphidoidea</taxon>
        <taxon>Aphididae</taxon>
        <taxon>Aphidini</taxon>
        <taxon>Aphis</taxon>
        <taxon>Aphis</taxon>
    </lineage>
</organism>
<feature type="transmembrane region" description="Helical" evidence="5">
    <location>
        <begin position="210"/>
        <end position="232"/>
    </location>
</feature>
<comment type="caution">
    <text evidence="6">The sequence shown here is derived from an EMBL/GenBank/DDBJ whole genome shotgun (WGS) entry which is preliminary data.</text>
</comment>
<sequence length="309" mass="32857">MMDAFVRTSRNSHADPITAAKASAAFVVFLLSFFCGLLPLKLADRWPLTAEYATRISRKPTVASLMLCFGAGVLLFTSLVHLQPDVRQSVRGLQAAGRLPDTDHFGDLIFCIGFFAAFAIYETANRKVRGRGRRTADIAVQPPAGSFHCGLFVAVLTLSSHDTFLGFAAGMRPPGPGGVWRAFAALAANKLVVAYCLGQELAWSGVRKTVVIACSALFAVVTPVGVAAGMALSQCCFPATADRSPDIVEVSSQGLAAGSLAFVVFFDVLPRQKLSGMTHMLSTVVGFSVMQLLQIVTTDSLKKGHSLIL</sequence>
<dbReference type="PANTHER" id="PTHR11040">
    <property type="entry name" value="ZINC/IRON TRANSPORTER"/>
    <property type="match status" value="1"/>
</dbReference>
<dbReference type="EMBL" id="VUJU01005952">
    <property type="protein sequence ID" value="KAF0749827.1"/>
    <property type="molecule type" value="Genomic_DNA"/>
</dbReference>
<feature type="transmembrane region" description="Helical" evidence="5">
    <location>
        <begin position="61"/>
        <end position="84"/>
    </location>
</feature>
<protein>
    <submittedName>
        <fullName evidence="6">Zinc transporter ZIP1-like</fullName>
    </submittedName>
</protein>
<evidence type="ECO:0000256" key="4">
    <source>
        <dbReference type="ARBA" id="ARBA00023136"/>
    </source>
</evidence>
<keyword evidence="7" id="KW-1185">Reference proteome</keyword>
<evidence type="ECO:0000256" key="1">
    <source>
        <dbReference type="ARBA" id="ARBA00004141"/>
    </source>
</evidence>
<dbReference type="InterPro" id="IPR003689">
    <property type="entry name" value="ZIP"/>
</dbReference>
<feature type="transmembrane region" description="Helical" evidence="5">
    <location>
        <begin position="104"/>
        <end position="124"/>
    </location>
</feature>
<evidence type="ECO:0000313" key="6">
    <source>
        <dbReference type="EMBL" id="KAF0749827.1"/>
    </source>
</evidence>
<feature type="transmembrane region" description="Helical" evidence="5">
    <location>
        <begin position="20"/>
        <end position="40"/>
    </location>
</feature>